<evidence type="ECO:0000313" key="2">
    <source>
        <dbReference type="EMBL" id="OON17653.1"/>
    </source>
</evidence>
<keyword evidence="3" id="KW-1185">Reference proteome</keyword>
<accession>A0A1S8WTV5</accession>
<feature type="non-terminal residue" evidence="2">
    <location>
        <position position="89"/>
    </location>
</feature>
<dbReference type="EMBL" id="KV895064">
    <property type="protein sequence ID" value="OON17653.1"/>
    <property type="molecule type" value="Genomic_DNA"/>
</dbReference>
<evidence type="ECO:0000313" key="3">
    <source>
        <dbReference type="Proteomes" id="UP000243686"/>
    </source>
</evidence>
<proteinExistence type="predicted"/>
<organism evidence="2 3">
    <name type="scientific">Opisthorchis viverrini</name>
    <name type="common">Southeast Asian liver fluke</name>
    <dbReference type="NCBI Taxonomy" id="6198"/>
    <lineage>
        <taxon>Eukaryota</taxon>
        <taxon>Metazoa</taxon>
        <taxon>Spiralia</taxon>
        <taxon>Lophotrochozoa</taxon>
        <taxon>Platyhelminthes</taxon>
        <taxon>Trematoda</taxon>
        <taxon>Digenea</taxon>
        <taxon>Opisthorchiida</taxon>
        <taxon>Opisthorchiata</taxon>
        <taxon>Opisthorchiidae</taxon>
        <taxon>Opisthorchis</taxon>
    </lineage>
</organism>
<protein>
    <submittedName>
        <fullName evidence="2">Uncharacterized protein</fullName>
    </submittedName>
</protein>
<dbReference type="Proteomes" id="UP000243686">
    <property type="component" value="Unassembled WGS sequence"/>
</dbReference>
<sequence>MVPALHLQRCHVDASTIVQEILKSKETNVDDTIKESSDSAPTRSSVDDEDEGLGSNNNNTGDISDKNIWDPRYIGELMRDFYRELAKAF</sequence>
<feature type="compositionally biased region" description="Basic and acidic residues" evidence="1">
    <location>
        <begin position="25"/>
        <end position="37"/>
    </location>
</feature>
<gene>
    <name evidence="2" type="ORF">X801_06506</name>
</gene>
<reference evidence="2 3" key="1">
    <citation type="submission" date="2015-03" db="EMBL/GenBank/DDBJ databases">
        <title>Draft genome of the nematode, Opisthorchis viverrini.</title>
        <authorList>
            <person name="Mitreva M."/>
        </authorList>
    </citation>
    <scope>NUCLEOTIDE SEQUENCE [LARGE SCALE GENOMIC DNA]</scope>
    <source>
        <strain evidence="2">Khon Kaen</strain>
    </source>
</reference>
<name>A0A1S8WTV5_OPIVI</name>
<feature type="region of interest" description="Disordered" evidence="1">
    <location>
        <begin position="25"/>
        <end position="66"/>
    </location>
</feature>
<evidence type="ECO:0000256" key="1">
    <source>
        <dbReference type="SAM" id="MobiDB-lite"/>
    </source>
</evidence>
<dbReference type="AlphaFoldDB" id="A0A1S8WTV5"/>